<feature type="transmembrane region" description="Helical" evidence="5">
    <location>
        <begin position="156"/>
        <end position="178"/>
    </location>
</feature>
<proteinExistence type="predicted"/>
<gene>
    <name evidence="6" type="primary">RTM1_1</name>
    <name evidence="6" type="ORF">A0J61_00013</name>
</gene>
<evidence type="ECO:0000256" key="1">
    <source>
        <dbReference type="ARBA" id="ARBA00004141"/>
    </source>
</evidence>
<dbReference type="FunCoup" id="A0A1C7NWR0">
    <property type="interactions" value="36"/>
</dbReference>
<keyword evidence="3 5" id="KW-1133">Transmembrane helix</keyword>
<dbReference type="GO" id="GO:0016020">
    <property type="term" value="C:membrane"/>
    <property type="evidence" value="ECO:0007669"/>
    <property type="project" value="UniProtKB-SubCell"/>
</dbReference>
<dbReference type="PANTHER" id="PTHR31465">
    <property type="entry name" value="PROTEIN RTA1-RELATED"/>
    <property type="match status" value="1"/>
</dbReference>
<comment type="subcellular location">
    <subcellularLocation>
        <location evidence="1">Membrane</location>
        <topology evidence="1">Multi-pass membrane protein</topology>
    </subcellularLocation>
</comment>
<keyword evidence="2 5" id="KW-0812">Transmembrane</keyword>
<evidence type="ECO:0000256" key="3">
    <source>
        <dbReference type="ARBA" id="ARBA00022989"/>
    </source>
</evidence>
<name>A0A1C7NWR0_9FUNG</name>
<evidence type="ECO:0000256" key="4">
    <source>
        <dbReference type="ARBA" id="ARBA00023136"/>
    </source>
</evidence>
<feature type="transmembrane region" description="Helical" evidence="5">
    <location>
        <begin position="119"/>
        <end position="136"/>
    </location>
</feature>
<accession>A0A1C7NWR0</accession>
<dbReference type="Pfam" id="PF04479">
    <property type="entry name" value="RTA1"/>
    <property type="match status" value="1"/>
</dbReference>
<dbReference type="PANTHER" id="PTHR31465:SF1">
    <property type="entry name" value="PROTEIN RTA1-RELATED"/>
    <property type="match status" value="1"/>
</dbReference>
<organism evidence="6 7">
    <name type="scientific">Choanephora cucurbitarum</name>
    <dbReference type="NCBI Taxonomy" id="101091"/>
    <lineage>
        <taxon>Eukaryota</taxon>
        <taxon>Fungi</taxon>
        <taxon>Fungi incertae sedis</taxon>
        <taxon>Mucoromycota</taxon>
        <taxon>Mucoromycotina</taxon>
        <taxon>Mucoromycetes</taxon>
        <taxon>Mucorales</taxon>
        <taxon>Mucorineae</taxon>
        <taxon>Choanephoraceae</taxon>
        <taxon>Choanephoroideae</taxon>
        <taxon>Choanephora</taxon>
    </lineage>
</organism>
<evidence type="ECO:0000313" key="7">
    <source>
        <dbReference type="Proteomes" id="UP000093000"/>
    </source>
</evidence>
<feature type="transmembrane region" description="Helical" evidence="5">
    <location>
        <begin position="48"/>
        <end position="68"/>
    </location>
</feature>
<dbReference type="OrthoDB" id="3358017at2759"/>
<dbReference type="InterPro" id="IPR007568">
    <property type="entry name" value="RTA1"/>
</dbReference>
<reference evidence="6 7" key="1">
    <citation type="submission" date="2016-03" db="EMBL/GenBank/DDBJ databases">
        <title>Choanephora cucurbitarum.</title>
        <authorList>
            <person name="Min B."/>
            <person name="Park H."/>
            <person name="Park J.-H."/>
            <person name="Shin H.-D."/>
            <person name="Choi I.-G."/>
        </authorList>
    </citation>
    <scope>NUCLEOTIDE SEQUENCE [LARGE SCALE GENOMIC DNA]</scope>
    <source>
        <strain evidence="6 7">KUS-F28377</strain>
    </source>
</reference>
<dbReference type="STRING" id="101091.A0A1C7NWR0"/>
<feature type="transmembrane region" description="Helical" evidence="5">
    <location>
        <begin position="20"/>
        <end position="41"/>
    </location>
</feature>
<feature type="transmembrane region" description="Helical" evidence="5">
    <location>
        <begin position="74"/>
        <end position="98"/>
    </location>
</feature>
<sequence>MDQNLANIYRFYGYIPNKTLAIVGAVVYGILMCLMFARVYFSKGHKFLYILPFTALAECIGYAVRVATADSITLGTYVIMTFLLLLSPNALALVNYKTVGEMVRLSNVQSQRFFLKPKFVTWFFFWSDFLAFFLQASGGGLQAGKDPKMYDIGQAVALFGLGAQLIFFAAFAAITYYIHKSPKYTYQVDGIHNAKQKLCYILYVTIALLYVRSIYRVAEYAGGRGGAVASAEWAFYVFDGLAIALSFVVYFFFYIGTYLPRYSHLSASSARSSADINQKAHHQENIALCSVSA</sequence>
<protein>
    <submittedName>
        <fullName evidence="6">Protein RTM1</fullName>
    </submittedName>
</protein>
<feature type="transmembrane region" description="Helical" evidence="5">
    <location>
        <begin position="235"/>
        <end position="255"/>
    </location>
</feature>
<evidence type="ECO:0000313" key="6">
    <source>
        <dbReference type="EMBL" id="OBZ91884.1"/>
    </source>
</evidence>
<dbReference type="InParanoid" id="A0A1C7NWR0"/>
<dbReference type="AlphaFoldDB" id="A0A1C7NWR0"/>
<comment type="caution">
    <text evidence="6">The sequence shown here is derived from an EMBL/GenBank/DDBJ whole genome shotgun (WGS) entry which is preliminary data.</text>
</comment>
<dbReference type="Proteomes" id="UP000093000">
    <property type="component" value="Unassembled WGS sequence"/>
</dbReference>
<feature type="transmembrane region" description="Helical" evidence="5">
    <location>
        <begin position="198"/>
        <end position="215"/>
    </location>
</feature>
<evidence type="ECO:0000256" key="5">
    <source>
        <dbReference type="SAM" id="Phobius"/>
    </source>
</evidence>
<evidence type="ECO:0000256" key="2">
    <source>
        <dbReference type="ARBA" id="ARBA00022692"/>
    </source>
</evidence>
<keyword evidence="7" id="KW-1185">Reference proteome</keyword>
<keyword evidence="4 5" id="KW-0472">Membrane</keyword>
<dbReference type="EMBL" id="LUGH01000001">
    <property type="protein sequence ID" value="OBZ91884.1"/>
    <property type="molecule type" value="Genomic_DNA"/>
</dbReference>